<evidence type="ECO:0000256" key="1">
    <source>
        <dbReference type="ARBA" id="ARBA00004651"/>
    </source>
</evidence>
<feature type="transmembrane region" description="Helical" evidence="8">
    <location>
        <begin position="300"/>
        <end position="318"/>
    </location>
</feature>
<feature type="transmembrane region" description="Helical" evidence="8">
    <location>
        <begin position="5"/>
        <end position="23"/>
    </location>
</feature>
<evidence type="ECO:0000256" key="8">
    <source>
        <dbReference type="SAM" id="Phobius"/>
    </source>
</evidence>
<dbReference type="EMBL" id="CP048222">
    <property type="protein sequence ID" value="QHT67508.1"/>
    <property type="molecule type" value="Genomic_DNA"/>
</dbReference>
<dbReference type="GO" id="GO:0005886">
    <property type="term" value="C:plasma membrane"/>
    <property type="evidence" value="ECO:0007669"/>
    <property type="project" value="UniProtKB-SubCell"/>
</dbReference>
<dbReference type="Proteomes" id="UP000480178">
    <property type="component" value="Chromosome"/>
</dbReference>
<feature type="transmembrane region" description="Helical" evidence="8">
    <location>
        <begin position="136"/>
        <end position="154"/>
    </location>
</feature>
<evidence type="ECO:0000313" key="11">
    <source>
        <dbReference type="Proteomes" id="UP000480178"/>
    </source>
</evidence>
<organism evidence="10 11">
    <name type="scientific">Rhodocytophaga rosea</name>
    <dbReference type="NCBI Taxonomy" id="2704465"/>
    <lineage>
        <taxon>Bacteria</taxon>
        <taxon>Pseudomonadati</taxon>
        <taxon>Bacteroidota</taxon>
        <taxon>Cytophagia</taxon>
        <taxon>Cytophagales</taxon>
        <taxon>Rhodocytophagaceae</taxon>
        <taxon>Rhodocytophaga</taxon>
    </lineage>
</organism>
<feature type="domain" description="Glycosyltransferase RgtA/B/C/D-like" evidence="9">
    <location>
        <begin position="62"/>
        <end position="230"/>
    </location>
</feature>
<keyword evidence="2" id="KW-1003">Cell membrane</keyword>
<gene>
    <name evidence="10" type="ORF">GXP67_13165</name>
</gene>
<keyword evidence="3" id="KW-0328">Glycosyltransferase</keyword>
<evidence type="ECO:0000256" key="4">
    <source>
        <dbReference type="ARBA" id="ARBA00022679"/>
    </source>
</evidence>
<dbReference type="PANTHER" id="PTHR33908:SF3">
    <property type="entry name" value="UNDECAPRENYL PHOSPHATE-ALPHA-4-AMINO-4-DEOXY-L-ARABINOSE ARABINOSYL TRANSFERASE"/>
    <property type="match status" value="1"/>
</dbReference>
<feature type="transmembrane region" description="Helical" evidence="8">
    <location>
        <begin position="169"/>
        <end position="202"/>
    </location>
</feature>
<dbReference type="AlphaFoldDB" id="A0A6C0GHM8"/>
<feature type="transmembrane region" description="Helical" evidence="8">
    <location>
        <begin position="397"/>
        <end position="422"/>
    </location>
</feature>
<dbReference type="GO" id="GO:0009103">
    <property type="term" value="P:lipopolysaccharide biosynthetic process"/>
    <property type="evidence" value="ECO:0007669"/>
    <property type="project" value="UniProtKB-ARBA"/>
</dbReference>
<name>A0A6C0GHM8_9BACT</name>
<dbReference type="GO" id="GO:0016763">
    <property type="term" value="F:pentosyltransferase activity"/>
    <property type="evidence" value="ECO:0007669"/>
    <property type="project" value="TreeGrafter"/>
</dbReference>
<feature type="transmembrane region" description="Helical" evidence="8">
    <location>
        <begin position="267"/>
        <end position="288"/>
    </location>
</feature>
<feature type="transmembrane region" description="Helical" evidence="8">
    <location>
        <begin position="209"/>
        <end position="233"/>
    </location>
</feature>
<evidence type="ECO:0000313" key="10">
    <source>
        <dbReference type="EMBL" id="QHT67508.1"/>
    </source>
</evidence>
<protein>
    <submittedName>
        <fullName evidence="10">Glycosyltransferase family 39 protein</fullName>
    </submittedName>
</protein>
<feature type="transmembrane region" description="Helical" evidence="8">
    <location>
        <begin position="324"/>
        <end position="345"/>
    </location>
</feature>
<evidence type="ECO:0000259" key="9">
    <source>
        <dbReference type="Pfam" id="PF13231"/>
    </source>
</evidence>
<keyword evidence="5 8" id="KW-0812">Transmembrane</keyword>
<dbReference type="KEGG" id="rhoz:GXP67_13165"/>
<dbReference type="RefSeq" id="WP_162443537.1">
    <property type="nucleotide sequence ID" value="NZ_CP048222.1"/>
</dbReference>
<evidence type="ECO:0000256" key="5">
    <source>
        <dbReference type="ARBA" id="ARBA00022692"/>
    </source>
</evidence>
<dbReference type="InterPro" id="IPR050297">
    <property type="entry name" value="LipidA_mod_glycosyltrf_83"/>
</dbReference>
<keyword evidence="11" id="KW-1185">Reference proteome</keyword>
<evidence type="ECO:0000256" key="7">
    <source>
        <dbReference type="ARBA" id="ARBA00023136"/>
    </source>
</evidence>
<feature type="transmembrane region" description="Helical" evidence="8">
    <location>
        <begin position="434"/>
        <end position="454"/>
    </location>
</feature>
<keyword evidence="6 8" id="KW-1133">Transmembrane helix</keyword>
<dbReference type="PANTHER" id="PTHR33908">
    <property type="entry name" value="MANNOSYLTRANSFERASE YKCB-RELATED"/>
    <property type="match status" value="1"/>
</dbReference>
<sequence>MSPKVIYSIIIGLLAALFFLPFLGGVHLFDWDEINFAECAREMIILKDYLRIYINYEPFWEKPPLFIWMQAFSMKIFGVGEYAARFPNAVCGILTLIVLFLIGNKLYDKKFGLFWAGAYGGSILPHLYFKSGIIDPFFNLFIFLAIYLLILFYWKKDSYSNIFLPKNAYLYLISGGIILGLAILTKGPAAYIIVCLTLFIYWILQKFRFYINILHFLLFTVSATLVTLIWYGVETAVHGPFFINEFFTYQYRLFSTPDAGHAGFPGYHFVVLLIGCFPASIFCIRAFGKQDQPYIYQRDFRIWMIILFWVVLILFTIVKSKIVHYSSMCYFPLTYLAALTMYQITERKIAFTNWMKYSLIAIGGLFCLATLVLPFVGMKVELLAPLFSKDPFAKANLAAHVNWTGFESIAGLFLFLVLGLSIKWLLQKKYDQGFGTLYIGTAMFVMLTLIFFIGRIELYSQGAAIRFFESLQGKDVYVITDGYKSYAQLFYSRKPPVTNPKSYDYDWLLRGDIDKDVYFVTKVDRKKELETMEGLEKLGSENGFVFYRRKAKK</sequence>
<reference evidence="10 11" key="1">
    <citation type="submission" date="2020-01" db="EMBL/GenBank/DDBJ databases">
        <authorList>
            <person name="Kim M.K."/>
        </authorList>
    </citation>
    <scope>NUCLEOTIDE SEQUENCE [LARGE SCALE GENOMIC DNA]</scope>
    <source>
        <strain evidence="10 11">172606-1</strain>
    </source>
</reference>
<evidence type="ECO:0000256" key="6">
    <source>
        <dbReference type="ARBA" id="ARBA00022989"/>
    </source>
</evidence>
<keyword evidence="7 8" id="KW-0472">Membrane</keyword>
<evidence type="ECO:0000256" key="2">
    <source>
        <dbReference type="ARBA" id="ARBA00022475"/>
    </source>
</evidence>
<feature type="transmembrane region" description="Helical" evidence="8">
    <location>
        <begin position="113"/>
        <end position="129"/>
    </location>
</feature>
<accession>A0A6C0GHM8</accession>
<proteinExistence type="predicted"/>
<dbReference type="Pfam" id="PF13231">
    <property type="entry name" value="PMT_2"/>
    <property type="match status" value="1"/>
</dbReference>
<keyword evidence="4 10" id="KW-0808">Transferase</keyword>
<feature type="transmembrane region" description="Helical" evidence="8">
    <location>
        <begin position="357"/>
        <end position="377"/>
    </location>
</feature>
<feature type="transmembrane region" description="Helical" evidence="8">
    <location>
        <begin position="89"/>
        <end position="107"/>
    </location>
</feature>
<evidence type="ECO:0000256" key="3">
    <source>
        <dbReference type="ARBA" id="ARBA00022676"/>
    </source>
</evidence>
<comment type="subcellular location">
    <subcellularLocation>
        <location evidence="1">Cell membrane</location>
        <topology evidence="1">Multi-pass membrane protein</topology>
    </subcellularLocation>
</comment>
<dbReference type="GO" id="GO:0010041">
    <property type="term" value="P:response to iron(III) ion"/>
    <property type="evidence" value="ECO:0007669"/>
    <property type="project" value="TreeGrafter"/>
</dbReference>
<dbReference type="InterPro" id="IPR038731">
    <property type="entry name" value="RgtA/B/C-like"/>
</dbReference>